<accession>A0A0F9P992</accession>
<comment type="caution">
    <text evidence="1">The sequence shown here is derived from an EMBL/GenBank/DDBJ whole genome shotgun (WGS) entry which is preliminary data.</text>
</comment>
<organism evidence="1">
    <name type="scientific">marine sediment metagenome</name>
    <dbReference type="NCBI Taxonomy" id="412755"/>
    <lineage>
        <taxon>unclassified sequences</taxon>
        <taxon>metagenomes</taxon>
        <taxon>ecological metagenomes</taxon>
    </lineage>
</organism>
<dbReference type="AlphaFoldDB" id="A0A0F9P992"/>
<reference evidence="1" key="1">
    <citation type="journal article" date="2015" name="Nature">
        <title>Complex archaea that bridge the gap between prokaryotes and eukaryotes.</title>
        <authorList>
            <person name="Spang A."/>
            <person name="Saw J.H."/>
            <person name="Jorgensen S.L."/>
            <person name="Zaremba-Niedzwiedzka K."/>
            <person name="Martijn J."/>
            <person name="Lind A.E."/>
            <person name="van Eijk R."/>
            <person name="Schleper C."/>
            <person name="Guy L."/>
            <person name="Ettema T.J."/>
        </authorList>
    </citation>
    <scope>NUCLEOTIDE SEQUENCE</scope>
</reference>
<name>A0A0F9P992_9ZZZZ</name>
<gene>
    <name evidence="1" type="ORF">LCGC14_0872000</name>
</gene>
<protein>
    <submittedName>
        <fullName evidence="1">Uncharacterized protein</fullName>
    </submittedName>
</protein>
<proteinExistence type="predicted"/>
<dbReference type="EMBL" id="LAZR01002699">
    <property type="protein sequence ID" value="KKN26719.1"/>
    <property type="molecule type" value="Genomic_DNA"/>
</dbReference>
<sequence>MKDIDDIQAFPIQSETRDRLRFAACVIPVWLAKLAYREYAKRHDQEFLKIAERGGFGRAELISLIRGNYTTAGIKQAQAELDEATKGV</sequence>
<evidence type="ECO:0000313" key="1">
    <source>
        <dbReference type="EMBL" id="KKN26719.1"/>
    </source>
</evidence>